<dbReference type="PANTHER" id="PTHR47723">
    <property type="entry name" value="OS05G0353850 PROTEIN"/>
    <property type="match status" value="1"/>
</dbReference>
<gene>
    <name evidence="2" type="ORF">Dsin_000058</name>
</gene>
<evidence type="ECO:0000259" key="1">
    <source>
        <dbReference type="Pfam" id="PF13456"/>
    </source>
</evidence>
<dbReference type="InterPro" id="IPR036397">
    <property type="entry name" value="RNaseH_sf"/>
</dbReference>
<accession>A0AAD9YZV7</accession>
<feature type="domain" description="RNase H type-1" evidence="1">
    <location>
        <begin position="72"/>
        <end position="185"/>
    </location>
</feature>
<evidence type="ECO:0000313" key="3">
    <source>
        <dbReference type="Proteomes" id="UP001281410"/>
    </source>
</evidence>
<dbReference type="GO" id="GO:0003676">
    <property type="term" value="F:nucleic acid binding"/>
    <property type="evidence" value="ECO:0007669"/>
    <property type="project" value="InterPro"/>
</dbReference>
<dbReference type="CDD" id="cd06222">
    <property type="entry name" value="RNase_H_like"/>
    <property type="match status" value="1"/>
</dbReference>
<dbReference type="InterPro" id="IPR012337">
    <property type="entry name" value="RNaseH-like_sf"/>
</dbReference>
<dbReference type="SUPFAM" id="SSF53098">
    <property type="entry name" value="Ribonuclease H-like"/>
    <property type="match status" value="1"/>
</dbReference>
<dbReference type="Gene3D" id="3.30.420.10">
    <property type="entry name" value="Ribonuclease H-like superfamily/Ribonuclease H"/>
    <property type="match status" value="1"/>
</dbReference>
<dbReference type="InterPro" id="IPR053151">
    <property type="entry name" value="RNase_H-like"/>
</dbReference>
<name>A0AAD9YZV7_9ROSI</name>
<protein>
    <recommendedName>
        <fullName evidence="1">RNase H type-1 domain-containing protein</fullName>
    </recommendedName>
</protein>
<organism evidence="2 3">
    <name type="scientific">Dipteronia sinensis</name>
    <dbReference type="NCBI Taxonomy" id="43782"/>
    <lineage>
        <taxon>Eukaryota</taxon>
        <taxon>Viridiplantae</taxon>
        <taxon>Streptophyta</taxon>
        <taxon>Embryophyta</taxon>
        <taxon>Tracheophyta</taxon>
        <taxon>Spermatophyta</taxon>
        <taxon>Magnoliopsida</taxon>
        <taxon>eudicotyledons</taxon>
        <taxon>Gunneridae</taxon>
        <taxon>Pentapetalae</taxon>
        <taxon>rosids</taxon>
        <taxon>malvids</taxon>
        <taxon>Sapindales</taxon>
        <taxon>Sapindaceae</taxon>
        <taxon>Hippocastanoideae</taxon>
        <taxon>Acereae</taxon>
        <taxon>Dipteronia</taxon>
    </lineage>
</organism>
<dbReference type="Proteomes" id="UP001281410">
    <property type="component" value="Unassembled WGS sequence"/>
</dbReference>
<dbReference type="PANTHER" id="PTHR47723:SF22">
    <property type="entry name" value="RNASE H TYPE-1 DOMAIN-CONTAINING PROTEIN"/>
    <property type="match status" value="1"/>
</dbReference>
<dbReference type="InterPro" id="IPR044730">
    <property type="entry name" value="RNase_H-like_dom_plant"/>
</dbReference>
<dbReference type="Pfam" id="PF13456">
    <property type="entry name" value="RVT_3"/>
    <property type="match status" value="1"/>
</dbReference>
<evidence type="ECO:0000313" key="2">
    <source>
        <dbReference type="EMBL" id="KAK3169154.1"/>
    </source>
</evidence>
<keyword evidence="3" id="KW-1185">Reference proteome</keyword>
<reference evidence="2" key="1">
    <citation type="journal article" date="2023" name="Plant J.">
        <title>Genome sequences and population genomics provide insights into the demographic history, inbreeding, and mutation load of two 'living fossil' tree species of Dipteronia.</title>
        <authorList>
            <person name="Feng Y."/>
            <person name="Comes H.P."/>
            <person name="Chen J."/>
            <person name="Zhu S."/>
            <person name="Lu R."/>
            <person name="Zhang X."/>
            <person name="Li P."/>
            <person name="Qiu J."/>
            <person name="Olsen K.M."/>
            <person name="Qiu Y."/>
        </authorList>
    </citation>
    <scope>NUCLEOTIDE SEQUENCE</scope>
    <source>
        <strain evidence="2">NBL</strain>
    </source>
</reference>
<comment type="caution">
    <text evidence="2">The sequence shown here is derived from an EMBL/GenBank/DDBJ whole genome shotgun (WGS) entry which is preliminary data.</text>
</comment>
<proteinExistence type="predicted"/>
<sequence length="262" mass="29201">MAFNGKNQVVEQCMDLVKFRVAWWFKHHGKGSSEHLTSIMFDISARCINTIKIKKTKLKDWMPPSFDSLKFNVDGSAKGAPGLAGMGGVLMYSNRKILCIFSSFLGVKDANSAEIEAIHRACSLCVSNDDLRDRAVSWVNEGDFGSLKHINLIYDIRNILHYLSNTVVLYNSRATNSFADLLAKKGSSRNGDFIQWGDVEGGLPCSVSWFLCRSPLWVFCTDSWLHCADCGVLFFSLLSYEARFLLIVLFYSASQASCCGLA</sequence>
<dbReference type="InterPro" id="IPR002156">
    <property type="entry name" value="RNaseH_domain"/>
</dbReference>
<dbReference type="GO" id="GO:0004523">
    <property type="term" value="F:RNA-DNA hybrid ribonuclease activity"/>
    <property type="evidence" value="ECO:0007669"/>
    <property type="project" value="InterPro"/>
</dbReference>
<dbReference type="EMBL" id="JANJYJ010000972">
    <property type="protein sequence ID" value="KAK3169154.1"/>
    <property type="molecule type" value="Genomic_DNA"/>
</dbReference>
<dbReference type="AlphaFoldDB" id="A0AAD9YZV7"/>